<protein>
    <recommendedName>
        <fullName evidence="3">Peptidase M13 N-terminal domain-containing protein</fullName>
    </recommendedName>
</protein>
<proteinExistence type="inferred from homology"/>
<dbReference type="SUPFAM" id="SSF55486">
    <property type="entry name" value="Metalloproteases ('zincins'), catalytic domain"/>
    <property type="match status" value="1"/>
</dbReference>
<dbReference type="Gene3D" id="3.40.390.10">
    <property type="entry name" value="Collagenase (Catalytic Domain)"/>
    <property type="match status" value="3"/>
</dbReference>
<name>A0A9D4TBC6_RHISA</name>
<evidence type="ECO:0000313" key="4">
    <source>
        <dbReference type="EMBL" id="KAH7984259.1"/>
    </source>
</evidence>
<dbReference type="AlphaFoldDB" id="A0A9D4TBC6"/>
<comment type="similarity">
    <text evidence="1">Belongs to the peptidase M13 family.</text>
</comment>
<evidence type="ECO:0000313" key="5">
    <source>
        <dbReference type="Proteomes" id="UP000821837"/>
    </source>
</evidence>
<gene>
    <name evidence="4" type="ORF">HPB52_018685</name>
</gene>
<evidence type="ECO:0000259" key="3">
    <source>
        <dbReference type="Pfam" id="PF05649"/>
    </source>
</evidence>
<reference evidence="4" key="1">
    <citation type="journal article" date="2020" name="Cell">
        <title>Large-Scale Comparative Analyses of Tick Genomes Elucidate Their Genetic Diversity and Vector Capacities.</title>
        <authorList>
            <consortium name="Tick Genome and Microbiome Consortium (TIGMIC)"/>
            <person name="Jia N."/>
            <person name="Wang J."/>
            <person name="Shi W."/>
            <person name="Du L."/>
            <person name="Sun Y."/>
            <person name="Zhan W."/>
            <person name="Jiang J.F."/>
            <person name="Wang Q."/>
            <person name="Zhang B."/>
            <person name="Ji P."/>
            <person name="Bell-Sakyi L."/>
            <person name="Cui X.M."/>
            <person name="Yuan T.T."/>
            <person name="Jiang B.G."/>
            <person name="Yang W.F."/>
            <person name="Lam T.T."/>
            <person name="Chang Q.C."/>
            <person name="Ding S.J."/>
            <person name="Wang X.J."/>
            <person name="Zhu J.G."/>
            <person name="Ruan X.D."/>
            <person name="Zhao L."/>
            <person name="Wei J.T."/>
            <person name="Ye R.Z."/>
            <person name="Que T.C."/>
            <person name="Du C.H."/>
            <person name="Zhou Y.H."/>
            <person name="Cheng J.X."/>
            <person name="Dai P.F."/>
            <person name="Guo W.B."/>
            <person name="Han X.H."/>
            <person name="Huang E.J."/>
            <person name="Li L.F."/>
            <person name="Wei W."/>
            <person name="Gao Y.C."/>
            <person name="Liu J.Z."/>
            <person name="Shao H.Z."/>
            <person name="Wang X."/>
            <person name="Wang C.C."/>
            <person name="Yang T.C."/>
            <person name="Huo Q.B."/>
            <person name="Li W."/>
            <person name="Chen H.Y."/>
            <person name="Chen S.E."/>
            <person name="Zhou L.G."/>
            <person name="Ni X.B."/>
            <person name="Tian J.H."/>
            <person name="Sheng Y."/>
            <person name="Liu T."/>
            <person name="Pan Y.S."/>
            <person name="Xia L.Y."/>
            <person name="Li J."/>
            <person name="Zhao F."/>
            <person name="Cao W.C."/>
        </authorList>
    </citation>
    <scope>NUCLEOTIDE SEQUENCE</scope>
    <source>
        <strain evidence="4">Rsan-2018</strain>
    </source>
</reference>
<dbReference type="InterPro" id="IPR008753">
    <property type="entry name" value="Peptidase_M13_N"/>
</dbReference>
<dbReference type="PANTHER" id="PTHR11733">
    <property type="entry name" value="ZINC METALLOPROTEASE FAMILY M13 NEPRILYSIN-RELATED"/>
    <property type="match status" value="1"/>
</dbReference>
<dbReference type="VEuPathDB" id="VectorBase:RSAN_029099"/>
<feature type="compositionally biased region" description="Low complexity" evidence="2">
    <location>
        <begin position="199"/>
        <end position="210"/>
    </location>
</feature>
<dbReference type="GO" id="GO:0005886">
    <property type="term" value="C:plasma membrane"/>
    <property type="evidence" value="ECO:0007669"/>
    <property type="project" value="TreeGrafter"/>
</dbReference>
<feature type="domain" description="Peptidase M13 N-terminal" evidence="3">
    <location>
        <begin position="319"/>
        <end position="626"/>
    </location>
</feature>
<dbReference type="GO" id="GO:0016485">
    <property type="term" value="P:protein processing"/>
    <property type="evidence" value="ECO:0007669"/>
    <property type="project" value="TreeGrafter"/>
</dbReference>
<dbReference type="Gene3D" id="1.10.1380.10">
    <property type="entry name" value="Neutral endopeptidase , domain2"/>
    <property type="match status" value="1"/>
</dbReference>
<dbReference type="VEuPathDB" id="VectorBase:RSAN_046910"/>
<dbReference type="Pfam" id="PF05649">
    <property type="entry name" value="Peptidase_M13_N"/>
    <property type="match status" value="1"/>
</dbReference>
<evidence type="ECO:0000256" key="2">
    <source>
        <dbReference type="SAM" id="MobiDB-lite"/>
    </source>
</evidence>
<sequence>MRRPPASAAVQCTSEEQRPPPLSFSIESILRRPGPSVVGMSLYAPFKHNIIIIANTSMAAVDLAWDEPARRGGRYSPRAVRRLASSSEERVTDVSSDTLVPRRPFLYRMRDDDYGEESEYSSSSSEVASARRRKSGSSSVLSWGRSPAPGSVFAVVSTAVVLLCSGALLYLYVNWSNDRLSQQQLAAATKRAPAVAAASGSNAVSSSTPAADNATTEASSKQASESSTEKPSQQEQQQQQQQSPLHSVCLTRFCLAHSSYLEGYLDWAADPCADFYAFACSRRRRASDALLAARTERALLEVLRARPPPLLGLCWKGSTQTGLRQLRELLEDVGLAGWPYRNNRDHVDAWQVAATLTRDLGLDALLAVELLQRNLDEIKWLQTGSGQTLVTLGEPDLLIGQHRERRLPRWYTDGAAAAFRLVGGSAEPNASAGVRDFSEKLAEISSSRGEDDFAASRFRVTSVASYAAYKPLLSLVLRGLVTVRDQTKLLVKSDRYLRALRSVLQMTRASEVLNYLGFRLMVHVSPLLQGEEFRDLWQLHLKGTAAPATGWPRWKRCLRQLEPLLQETYMAALAPLLDARLASLSALAAELKGRMVASLPSLPWMSASDRARARNVLSGVRVRFSYTPYAASPAQRHHQRAPVARLLSAYRDACRSSLAARLGGRWKGSVFDTWPRWDWASGSVFVPAALLDLGQPADQESLGVPRIASRLARSLLQAVHQRSHALGRLEWSLNTSTALHRLQGCLDAQRGGSEPEGLSSLRHWLDSASLAPAQAQFSAYLRESRVAMGDTLRRGLTARQLFHVLLATSLCDGREPEAQERVNQPLRNSQEFATLWNCSLGSPMNPHRRCTLWSVAQQKQ</sequence>
<comment type="caution">
    <text evidence="4">The sequence shown here is derived from an EMBL/GenBank/DDBJ whole genome shotgun (WGS) entry which is preliminary data.</text>
</comment>
<dbReference type="InterPro" id="IPR000718">
    <property type="entry name" value="Peptidase_M13"/>
</dbReference>
<organism evidence="4 5">
    <name type="scientific">Rhipicephalus sanguineus</name>
    <name type="common">Brown dog tick</name>
    <name type="synonym">Ixodes sanguineus</name>
    <dbReference type="NCBI Taxonomy" id="34632"/>
    <lineage>
        <taxon>Eukaryota</taxon>
        <taxon>Metazoa</taxon>
        <taxon>Ecdysozoa</taxon>
        <taxon>Arthropoda</taxon>
        <taxon>Chelicerata</taxon>
        <taxon>Arachnida</taxon>
        <taxon>Acari</taxon>
        <taxon>Parasitiformes</taxon>
        <taxon>Ixodida</taxon>
        <taxon>Ixodoidea</taxon>
        <taxon>Ixodidae</taxon>
        <taxon>Rhipicephalinae</taxon>
        <taxon>Rhipicephalus</taxon>
        <taxon>Rhipicephalus</taxon>
    </lineage>
</organism>
<dbReference type="PROSITE" id="PS51885">
    <property type="entry name" value="NEPRILYSIN"/>
    <property type="match status" value="1"/>
</dbReference>
<accession>A0A9D4TBC6</accession>
<feature type="compositionally biased region" description="Polar residues" evidence="2">
    <location>
        <begin position="213"/>
        <end position="231"/>
    </location>
</feature>
<dbReference type="InterPro" id="IPR042089">
    <property type="entry name" value="Peptidase_M13_dom_2"/>
</dbReference>
<evidence type="ECO:0000256" key="1">
    <source>
        <dbReference type="ARBA" id="ARBA00007357"/>
    </source>
</evidence>
<dbReference type="EMBL" id="JABSTV010001245">
    <property type="protein sequence ID" value="KAH7984259.1"/>
    <property type="molecule type" value="Genomic_DNA"/>
</dbReference>
<dbReference type="InterPro" id="IPR024079">
    <property type="entry name" value="MetalloPept_cat_dom_sf"/>
</dbReference>
<dbReference type="Proteomes" id="UP000821837">
    <property type="component" value="Chromosome 1"/>
</dbReference>
<dbReference type="PANTHER" id="PTHR11733:SF241">
    <property type="entry name" value="GH26575P-RELATED"/>
    <property type="match status" value="1"/>
</dbReference>
<reference evidence="4" key="2">
    <citation type="submission" date="2021-09" db="EMBL/GenBank/DDBJ databases">
        <authorList>
            <person name="Jia N."/>
            <person name="Wang J."/>
            <person name="Shi W."/>
            <person name="Du L."/>
            <person name="Sun Y."/>
            <person name="Zhan W."/>
            <person name="Jiang J."/>
            <person name="Wang Q."/>
            <person name="Zhang B."/>
            <person name="Ji P."/>
            <person name="Sakyi L.B."/>
            <person name="Cui X."/>
            <person name="Yuan T."/>
            <person name="Jiang B."/>
            <person name="Yang W."/>
            <person name="Lam T.T.-Y."/>
            <person name="Chang Q."/>
            <person name="Ding S."/>
            <person name="Wang X."/>
            <person name="Zhu J."/>
            <person name="Ruan X."/>
            <person name="Zhao L."/>
            <person name="Wei J."/>
            <person name="Que T."/>
            <person name="Du C."/>
            <person name="Cheng J."/>
            <person name="Dai P."/>
            <person name="Han X."/>
            <person name="Huang E."/>
            <person name="Gao Y."/>
            <person name="Liu J."/>
            <person name="Shao H."/>
            <person name="Ye R."/>
            <person name="Li L."/>
            <person name="Wei W."/>
            <person name="Wang X."/>
            <person name="Wang C."/>
            <person name="Huo Q."/>
            <person name="Li W."/>
            <person name="Guo W."/>
            <person name="Chen H."/>
            <person name="Chen S."/>
            <person name="Zhou L."/>
            <person name="Zhou L."/>
            <person name="Ni X."/>
            <person name="Tian J."/>
            <person name="Zhou Y."/>
            <person name="Sheng Y."/>
            <person name="Liu T."/>
            <person name="Pan Y."/>
            <person name="Xia L."/>
            <person name="Li J."/>
            <person name="Zhao F."/>
            <person name="Cao W."/>
        </authorList>
    </citation>
    <scope>NUCLEOTIDE SEQUENCE</scope>
    <source>
        <strain evidence="4">Rsan-2018</strain>
        <tissue evidence="4">Larvae</tissue>
    </source>
</reference>
<feature type="region of interest" description="Disordered" evidence="2">
    <location>
        <begin position="199"/>
        <end position="241"/>
    </location>
</feature>
<keyword evidence="5" id="KW-1185">Reference proteome</keyword>
<dbReference type="GO" id="GO:0004222">
    <property type="term" value="F:metalloendopeptidase activity"/>
    <property type="evidence" value="ECO:0007669"/>
    <property type="project" value="InterPro"/>
</dbReference>